<sequence length="745" mass="85902">MTYFRNEGKLPSMKHVHVCFLWHMHQPYYTDPLAGSASMPWVRLHATKAYYDMAYLLEQFPEVHASFNFTPSLLLQLNEIATGKILDLFYEHAQRPAASLTLEEKAFLVSHFFSANWATMVRPFPRYHELLVKRGLDIHGHDLRHIARQFSTQELLDLQVWHNLAWFGYGTLRQYPRLAMLRQKNRGFTEEDKSDMLSIQRLAVQEIIPRYRRLMDRGQIELTTTPFFHPILPLVIDTDINRRARPDLPLPTRFRAREDAKSQLQQAVEFHHATFGRPPIGLWPSEGSVCPEMLPLVHQTGLRWLATDEGILARSLTMANEPWHRQSALYQPYHIGDAEHPLTILFRDREISDAFGFVYHKTTPESAAEDVMRRLRNLPHETPRDQIVVTIILDGENPWEHYHDGGERFLSLLYQGFTNHELDQPGLTTVQASTISDAIASVSPTQHLSCLHSGSWINSDYKIWIGHHEDNQGWDLLSHTRSTLMELEPNLPPDHAQAAWQELYAAEGSDWFWWYGDDFDTDFKPEFDRLFRTHLRNVWTRMGQPIPGQLTQPIGKMRVGSESDLVHQPVGFLTPTIDGLVTDFFEWHGAGTINTQPPLGAMWKANPFFTAIRFGWSLDQFVIRFDPGETIPKKQGIVVDITLQVPESTFRLTFPLTFQGSGEFLLSRQSSPETWQEIGFHRTISARSITELSLPWKEIRVEPGQTLQMSVVVRDQGLEVARYPDPLPAVLTVPGPEFEAECWRV</sequence>
<evidence type="ECO:0000313" key="5">
    <source>
        <dbReference type="EMBL" id="QPD05194.1"/>
    </source>
</evidence>
<dbReference type="SUPFAM" id="SSF88713">
    <property type="entry name" value="Glycoside hydrolase/deacetylase"/>
    <property type="match status" value="1"/>
</dbReference>
<dbReference type="InterPro" id="IPR011330">
    <property type="entry name" value="Glyco_hydro/deAcase_b/a-brl"/>
</dbReference>
<dbReference type="InterPro" id="IPR004300">
    <property type="entry name" value="Glyco_hydro_57_N"/>
</dbReference>
<dbReference type="Proteomes" id="UP000593737">
    <property type="component" value="Chromosome"/>
</dbReference>
<dbReference type="PANTHER" id="PTHR36306">
    <property type="entry name" value="ALPHA-AMYLASE-RELATED-RELATED"/>
    <property type="match status" value="1"/>
</dbReference>
<dbReference type="CDD" id="cd10796">
    <property type="entry name" value="GH57N_APU"/>
    <property type="match status" value="1"/>
</dbReference>
<accession>A0A7S8FFQ3</accession>
<evidence type="ECO:0000256" key="2">
    <source>
        <dbReference type="ARBA" id="ARBA00023277"/>
    </source>
</evidence>
<name>A0A7S8FFQ3_9BACT</name>
<dbReference type="AlphaFoldDB" id="A0A7S8FFQ3"/>
<evidence type="ECO:0000256" key="3">
    <source>
        <dbReference type="RuleBase" id="RU361196"/>
    </source>
</evidence>
<dbReference type="InterPro" id="IPR052046">
    <property type="entry name" value="GH57_Enzymes"/>
</dbReference>
<reference evidence="5 6" key="1">
    <citation type="journal article" date="2020" name="ISME J.">
        <title>Enrichment and physiological characterization of a novel comammox Nitrospira indicates ammonium inhibition of complete nitrification.</title>
        <authorList>
            <person name="Sakoula D."/>
            <person name="Koch H."/>
            <person name="Frank J."/>
            <person name="Jetten M.S.M."/>
            <person name="van Kessel M.A.H.J."/>
            <person name="Lucker S."/>
        </authorList>
    </citation>
    <scope>NUCLEOTIDE SEQUENCE [LARGE SCALE GENOMIC DNA]</scope>
    <source>
        <strain evidence="5">Comreactor17</strain>
    </source>
</reference>
<dbReference type="EMBL" id="CP047423">
    <property type="protein sequence ID" value="QPD05194.1"/>
    <property type="molecule type" value="Genomic_DNA"/>
</dbReference>
<dbReference type="GO" id="GO:0005975">
    <property type="term" value="P:carbohydrate metabolic process"/>
    <property type="evidence" value="ECO:0007669"/>
    <property type="project" value="InterPro"/>
</dbReference>
<organism evidence="5 6">
    <name type="scientific">Candidatus Nitrospira kreftii</name>
    <dbReference type="NCBI Taxonomy" id="2652173"/>
    <lineage>
        <taxon>Bacteria</taxon>
        <taxon>Pseudomonadati</taxon>
        <taxon>Nitrospirota</taxon>
        <taxon>Nitrospiria</taxon>
        <taxon>Nitrospirales</taxon>
        <taxon>Nitrospiraceae</taxon>
        <taxon>Nitrospira</taxon>
    </lineage>
</organism>
<keyword evidence="2 3" id="KW-0119">Carbohydrate metabolism</keyword>
<gene>
    <name evidence="5" type="ORF">Nkreftii_002968</name>
</gene>
<dbReference type="PANTHER" id="PTHR36306:SF1">
    <property type="entry name" value="ALPHA-AMYLASE-RELATED"/>
    <property type="match status" value="1"/>
</dbReference>
<dbReference type="Pfam" id="PF03065">
    <property type="entry name" value="Glyco_hydro_57"/>
    <property type="match status" value="1"/>
</dbReference>
<dbReference type="GO" id="GO:0003824">
    <property type="term" value="F:catalytic activity"/>
    <property type="evidence" value="ECO:0007669"/>
    <property type="project" value="InterPro"/>
</dbReference>
<proteinExistence type="inferred from homology"/>
<dbReference type="InterPro" id="IPR027291">
    <property type="entry name" value="Glyco_hydro_38_N_sf"/>
</dbReference>
<evidence type="ECO:0000256" key="1">
    <source>
        <dbReference type="ARBA" id="ARBA00006821"/>
    </source>
</evidence>
<dbReference type="KEGG" id="nkf:Nkreftii_002968"/>
<dbReference type="Gene3D" id="3.20.110.10">
    <property type="entry name" value="Glycoside hydrolase 38, N terminal domain"/>
    <property type="match status" value="1"/>
</dbReference>
<feature type="domain" description="Glycoside hydrolase family 57 N-terminal" evidence="4">
    <location>
        <begin position="20"/>
        <end position="446"/>
    </location>
</feature>
<evidence type="ECO:0000259" key="4">
    <source>
        <dbReference type="Pfam" id="PF03065"/>
    </source>
</evidence>
<evidence type="ECO:0000313" key="6">
    <source>
        <dbReference type="Proteomes" id="UP000593737"/>
    </source>
</evidence>
<comment type="similarity">
    <text evidence="1 3">Belongs to the glycosyl hydrolase 57 family.</text>
</comment>
<protein>
    <recommendedName>
        <fullName evidence="4">Glycoside hydrolase family 57 N-terminal domain-containing protein</fullName>
    </recommendedName>
</protein>